<proteinExistence type="inferred from homology"/>
<keyword evidence="3" id="KW-0969">Cilium</keyword>
<dbReference type="GO" id="GO:0009306">
    <property type="term" value="P:protein secretion"/>
    <property type="evidence" value="ECO:0007669"/>
    <property type="project" value="InterPro"/>
</dbReference>
<accession>A8LMR4</accession>
<dbReference type="Pfam" id="PF01312">
    <property type="entry name" value="Bac_export_2"/>
    <property type="match status" value="1"/>
</dbReference>
<dbReference type="KEGG" id="dsh:Dshi_3256"/>
<feature type="transmembrane region" description="Helical" evidence="2">
    <location>
        <begin position="149"/>
        <end position="169"/>
    </location>
</feature>
<dbReference type="InterPro" id="IPR006135">
    <property type="entry name" value="T3SS_substrate_exporter"/>
</dbReference>
<feature type="transmembrane region" description="Helical" evidence="2">
    <location>
        <begin position="189"/>
        <end position="214"/>
    </location>
</feature>
<dbReference type="EMBL" id="CP000830">
    <property type="protein sequence ID" value="ABV94989.1"/>
    <property type="molecule type" value="Genomic_DNA"/>
</dbReference>
<dbReference type="HOGENOM" id="CLU_041013_1_2_5"/>
<keyword evidence="2" id="KW-1133">Transmembrane helix</keyword>
<feature type="transmembrane region" description="Helical" evidence="2">
    <location>
        <begin position="40"/>
        <end position="60"/>
    </location>
</feature>
<dbReference type="Proteomes" id="UP000006833">
    <property type="component" value="Chromosome"/>
</dbReference>
<keyword evidence="3" id="KW-0966">Cell projection</keyword>
<evidence type="ECO:0000313" key="3">
    <source>
        <dbReference type="EMBL" id="ABV94989.1"/>
    </source>
</evidence>
<protein>
    <submittedName>
        <fullName evidence="3">Flagellar biosynthesis protein FlhB</fullName>
    </submittedName>
</protein>
<dbReference type="Gene3D" id="3.40.1690.10">
    <property type="entry name" value="secretion proteins EscU"/>
    <property type="match status" value="1"/>
</dbReference>
<keyword evidence="4" id="KW-1185">Reference proteome</keyword>
<dbReference type="STRING" id="398580.Dshi_3256"/>
<dbReference type="InterPro" id="IPR029025">
    <property type="entry name" value="T3SS_substrate_exporter_C"/>
</dbReference>
<keyword evidence="2" id="KW-0812">Transmembrane</keyword>
<dbReference type="eggNOG" id="COG1377">
    <property type="taxonomic scope" value="Bacteria"/>
</dbReference>
<dbReference type="AlphaFoldDB" id="A8LMR4"/>
<evidence type="ECO:0000256" key="1">
    <source>
        <dbReference type="ARBA" id="ARBA00010690"/>
    </source>
</evidence>
<organism evidence="3 4">
    <name type="scientific">Dinoroseobacter shibae (strain DSM 16493 / NCIMB 14021 / DFL 12)</name>
    <dbReference type="NCBI Taxonomy" id="398580"/>
    <lineage>
        <taxon>Bacteria</taxon>
        <taxon>Pseudomonadati</taxon>
        <taxon>Pseudomonadota</taxon>
        <taxon>Alphaproteobacteria</taxon>
        <taxon>Rhodobacterales</taxon>
        <taxon>Roseobacteraceae</taxon>
        <taxon>Dinoroseobacter</taxon>
    </lineage>
</organism>
<evidence type="ECO:0000313" key="4">
    <source>
        <dbReference type="Proteomes" id="UP000006833"/>
    </source>
</evidence>
<dbReference type="PANTHER" id="PTHR30531">
    <property type="entry name" value="FLAGELLAR BIOSYNTHETIC PROTEIN FLHB"/>
    <property type="match status" value="1"/>
</dbReference>
<name>A8LMR4_DINSH</name>
<keyword evidence="2" id="KW-0472">Membrane</keyword>
<sequence length="362" mass="39424">MSEDESPDDKPFEASEKKLLDARKKGELVKSTDLIATGSYGGLILGLVFAGAGTLTISAATMQGLLREADTLAPELFAGGASSISLTLILGTVGALSLWFFLPMLGAIASLVLQRALVFAPTKLEPKLNRISILSNAKNKFGREGLFEFLKSTFKLVVFSILLGLLFMYELDTMISLAAQPVSAIIGFVFYLLIEFLALVFLATLLIGGVDYIWQRAQHLRKNRMSRQEVVDETKSAEGDPHSKQYRRQRAIEIATQQMLADVPDASVVVVNPTHYAVALKWDRFSPTAPIVVASGVDHVAAAIRQRAQEAGVPIHRDPPTARALYATCKLGQEIPRAQFKAVAAAIRFAEAMRAKARKKPL</sequence>
<reference evidence="4" key="1">
    <citation type="journal article" date="2010" name="ISME J.">
        <title>The complete genome sequence of the algal symbiont Dinoroseobacter shibae: a hitchhiker's guide to life in the sea.</title>
        <authorList>
            <person name="Wagner-Dobler I."/>
            <person name="Ballhausen B."/>
            <person name="Berger M."/>
            <person name="Brinkhoff T."/>
            <person name="Buchholz I."/>
            <person name="Bunk B."/>
            <person name="Cypionka H."/>
            <person name="Daniel R."/>
            <person name="Drepper T."/>
            <person name="Gerdts G."/>
            <person name="Hahnke S."/>
            <person name="Han C."/>
            <person name="Jahn D."/>
            <person name="Kalhoefer D."/>
            <person name="Kiss H."/>
            <person name="Klenk H.P."/>
            <person name="Kyrpides N."/>
            <person name="Liebl W."/>
            <person name="Liesegang H."/>
            <person name="Meincke L."/>
            <person name="Pati A."/>
            <person name="Petersen J."/>
            <person name="Piekarski T."/>
            <person name="Pommerenke C."/>
            <person name="Pradella S."/>
            <person name="Pukall R."/>
            <person name="Rabus R."/>
            <person name="Stackebrandt E."/>
            <person name="Thole S."/>
            <person name="Thompson L."/>
            <person name="Tielen P."/>
            <person name="Tomasch J."/>
            <person name="von Jan M."/>
            <person name="Wanphrut N."/>
            <person name="Wichels A."/>
            <person name="Zech H."/>
            <person name="Simon M."/>
        </authorList>
    </citation>
    <scope>NUCLEOTIDE SEQUENCE [LARGE SCALE GENOMIC DNA]</scope>
    <source>
        <strain evidence="4">DSM 16493 / NCIMB 14021 / DFL 12</strain>
    </source>
</reference>
<evidence type="ECO:0000256" key="2">
    <source>
        <dbReference type="SAM" id="Phobius"/>
    </source>
</evidence>
<dbReference type="SUPFAM" id="SSF160544">
    <property type="entry name" value="EscU C-terminal domain-like"/>
    <property type="match status" value="1"/>
</dbReference>
<gene>
    <name evidence="3" type="primary">flhB</name>
    <name evidence="3" type="ordered locus">Dshi_3256</name>
</gene>
<comment type="similarity">
    <text evidence="1">Belongs to the type III secretion exporter family.</text>
</comment>
<dbReference type="Gene3D" id="6.10.250.2080">
    <property type="match status" value="1"/>
</dbReference>
<dbReference type="PRINTS" id="PR00950">
    <property type="entry name" value="TYPE3IMSPROT"/>
</dbReference>
<feature type="transmembrane region" description="Helical" evidence="2">
    <location>
        <begin position="72"/>
        <end position="93"/>
    </location>
</feature>
<dbReference type="GO" id="GO:0005886">
    <property type="term" value="C:plasma membrane"/>
    <property type="evidence" value="ECO:0007669"/>
    <property type="project" value="TreeGrafter"/>
</dbReference>
<dbReference type="PANTHER" id="PTHR30531:SF12">
    <property type="entry name" value="FLAGELLAR BIOSYNTHETIC PROTEIN FLHB"/>
    <property type="match status" value="1"/>
</dbReference>
<dbReference type="OrthoDB" id="9807950at2"/>
<dbReference type="RefSeq" id="WP_012179916.1">
    <property type="nucleotide sequence ID" value="NC_009952.1"/>
</dbReference>
<keyword evidence="3" id="KW-0282">Flagellum</keyword>